<evidence type="ECO:0000313" key="1">
    <source>
        <dbReference type="EMBL" id="OHA48999.1"/>
    </source>
</evidence>
<dbReference type="GO" id="GO:0016020">
    <property type="term" value="C:membrane"/>
    <property type="evidence" value="ECO:0007669"/>
    <property type="project" value="InterPro"/>
</dbReference>
<dbReference type="Pfam" id="PF01972">
    <property type="entry name" value="SDH_protease"/>
    <property type="match status" value="1"/>
</dbReference>
<dbReference type="InterPro" id="IPR002825">
    <property type="entry name" value="Pept_S49_ser-pept_pro"/>
</dbReference>
<evidence type="ECO:0000313" key="2">
    <source>
        <dbReference type="Proteomes" id="UP000178690"/>
    </source>
</evidence>
<gene>
    <name evidence="1" type="ORF">A2682_00605</name>
</gene>
<dbReference type="EMBL" id="MHST01000014">
    <property type="protein sequence ID" value="OHA48999.1"/>
    <property type="molecule type" value="Genomic_DNA"/>
</dbReference>
<dbReference type="AlphaFoldDB" id="A0A1G2PMM7"/>
<dbReference type="InterPro" id="IPR029045">
    <property type="entry name" value="ClpP/crotonase-like_dom_sf"/>
</dbReference>
<comment type="caution">
    <text evidence="1">The sequence shown here is derived from an EMBL/GenBank/DDBJ whole genome shotgun (WGS) entry which is preliminary data.</text>
</comment>
<evidence type="ECO:0008006" key="3">
    <source>
        <dbReference type="Google" id="ProtNLM"/>
    </source>
</evidence>
<dbReference type="Proteomes" id="UP000178690">
    <property type="component" value="Unassembled WGS sequence"/>
</dbReference>
<reference evidence="1 2" key="1">
    <citation type="journal article" date="2016" name="Nat. Commun.">
        <title>Thousands of microbial genomes shed light on interconnected biogeochemical processes in an aquifer system.</title>
        <authorList>
            <person name="Anantharaman K."/>
            <person name="Brown C.T."/>
            <person name="Hug L.A."/>
            <person name="Sharon I."/>
            <person name="Castelle C.J."/>
            <person name="Probst A.J."/>
            <person name="Thomas B.C."/>
            <person name="Singh A."/>
            <person name="Wilkins M.J."/>
            <person name="Karaoz U."/>
            <person name="Brodie E.L."/>
            <person name="Williams K.H."/>
            <person name="Hubbard S.S."/>
            <person name="Banfield J.F."/>
        </authorList>
    </citation>
    <scope>NUCLEOTIDE SEQUENCE [LARGE SCALE GENOMIC DNA]</scope>
    <source>
        <strain evidence="2">RIFCSPHIGHO2_01_FULL_58_15</strain>
    </source>
</reference>
<dbReference type="STRING" id="1802363.A2682_00605"/>
<proteinExistence type="predicted"/>
<accession>A0A1G2PMM7</accession>
<sequence>MSELLSQIERTVRSLKGSRKAPVLLLKIDPIVRADALRVQDVLAGKKYETLEVVLQTGGGDVNAAFNITKLLRKHAASVNILVPLFAKSAGTLICLGGNKILMSEFAELGPLDAQLPEKQEGESQTYKSALDGFKALEEVRRHALETLDLGAKLLAERSGLKMSEVVSHAIDFAAGVAKPLYTQLNPTSIGQSSRALQVGERYGVQVLIRCLGWDEPKAERAVRTLVYDYPAHDFILDYEEMVRLGFPAEKINEADVLQGIGQLLLKTNDDVVMLLD</sequence>
<protein>
    <recommendedName>
        <fullName evidence="3">Peptidase</fullName>
    </recommendedName>
</protein>
<dbReference type="PANTHER" id="PTHR35984">
    <property type="entry name" value="PERIPLASMIC SERINE PROTEASE"/>
    <property type="match status" value="1"/>
</dbReference>
<dbReference type="Gene3D" id="3.90.226.10">
    <property type="entry name" value="2-enoyl-CoA Hydratase, Chain A, domain 1"/>
    <property type="match status" value="1"/>
</dbReference>
<dbReference type="SUPFAM" id="SSF52096">
    <property type="entry name" value="ClpP/crotonase"/>
    <property type="match status" value="1"/>
</dbReference>
<organism evidence="1 2">
    <name type="scientific">Terrybacteria sp. (strain RIFCSPHIGHO2_01_FULL_58_15)</name>
    <dbReference type="NCBI Taxonomy" id="1802363"/>
    <lineage>
        <taxon>Bacteria</taxon>
        <taxon>Candidatus Terryibacteriota</taxon>
    </lineage>
</organism>
<name>A0A1G2PMM7_TERXR</name>
<dbReference type="PANTHER" id="PTHR35984:SF1">
    <property type="entry name" value="PERIPLASMIC SERINE PROTEASE"/>
    <property type="match status" value="1"/>
</dbReference>